<organism evidence="7 8">
    <name type="scientific">Silurus meridionalis</name>
    <name type="common">Southern catfish</name>
    <name type="synonym">Silurus soldatovi meridionalis</name>
    <dbReference type="NCBI Taxonomy" id="175797"/>
    <lineage>
        <taxon>Eukaryota</taxon>
        <taxon>Metazoa</taxon>
        <taxon>Chordata</taxon>
        <taxon>Craniata</taxon>
        <taxon>Vertebrata</taxon>
        <taxon>Euteleostomi</taxon>
        <taxon>Actinopterygii</taxon>
        <taxon>Neopterygii</taxon>
        <taxon>Teleostei</taxon>
        <taxon>Ostariophysi</taxon>
        <taxon>Siluriformes</taxon>
        <taxon>Siluridae</taxon>
        <taxon>Silurus</taxon>
    </lineage>
</organism>
<feature type="transmembrane region" description="Helical" evidence="6">
    <location>
        <begin position="136"/>
        <end position="156"/>
    </location>
</feature>
<comment type="caution">
    <text evidence="7">The sequence shown here is derived from an EMBL/GenBank/DDBJ whole genome shotgun (WGS) entry which is preliminary data.</text>
</comment>
<evidence type="ECO:0000256" key="1">
    <source>
        <dbReference type="ARBA" id="ARBA00004141"/>
    </source>
</evidence>
<proteinExistence type="inferred from homology"/>
<feature type="transmembrane region" description="Helical" evidence="6">
    <location>
        <begin position="49"/>
        <end position="68"/>
    </location>
</feature>
<feature type="transmembrane region" description="Helical" evidence="6">
    <location>
        <begin position="80"/>
        <end position="98"/>
    </location>
</feature>
<evidence type="ECO:0000256" key="3">
    <source>
        <dbReference type="ARBA" id="ARBA00022692"/>
    </source>
</evidence>
<evidence type="ECO:0000256" key="6">
    <source>
        <dbReference type="SAM" id="Phobius"/>
    </source>
</evidence>
<sequence>MANWTIMNESPKALGTVQIIIGAVVFLFGFVLKSVSDSEIIINSVNSNIIYWGSFSFIISGALSVASLDTSHPSLVKAALAMNVVSLAIASAGVRVFSDDLQKSPEYHCSHIFYQRELALIFCRFFWKHTIGNSKVLLGFSVLEIIVSIATFVLTWKVRSSTETTSAAVPHST</sequence>
<comment type="subcellular location">
    <subcellularLocation>
        <location evidence="1">Membrane</location>
        <topology evidence="1">Multi-pass membrane protein</topology>
    </subcellularLocation>
</comment>
<dbReference type="Pfam" id="PF04103">
    <property type="entry name" value="CD20"/>
    <property type="match status" value="1"/>
</dbReference>
<evidence type="ECO:0000256" key="5">
    <source>
        <dbReference type="ARBA" id="ARBA00023136"/>
    </source>
</evidence>
<accession>A0A8T0BUT4</accession>
<dbReference type="PANTHER" id="PTHR23320">
    <property type="entry name" value="MEMBRANE-SPANNING 4-DOMAINS SUBFAMILY A MS4A -RELATED"/>
    <property type="match status" value="1"/>
</dbReference>
<name>A0A8T0BUT4_SILME</name>
<dbReference type="Proteomes" id="UP000606274">
    <property type="component" value="Unassembled WGS sequence"/>
</dbReference>
<dbReference type="AlphaFoldDB" id="A0A8T0BUT4"/>
<dbReference type="EMBL" id="JABFDY010000001">
    <property type="protein sequence ID" value="KAF7711061.1"/>
    <property type="molecule type" value="Genomic_DNA"/>
</dbReference>
<dbReference type="OrthoDB" id="10071849at2759"/>
<reference evidence="7" key="1">
    <citation type="submission" date="2020-08" db="EMBL/GenBank/DDBJ databases">
        <title>Chromosome-level assembly of Southern catfish (Silurus meridionalis) provides insights into visual adaptation to the nocturnal and benthic lifestyles.</title>
        <authorList>
            <person name="Zhang Y."/>
            <person name="Wang D."/>
            <person name="Peng Z."/>
        </authorList>
    </citation>
    <scope>NUCLEOTIDE SEQUENCE</scope>
    <source>
        <strain evidence="7">SWU-2019-XX</strain>
        <tissue evidence="7">Muscle</tissue>
    </source>
</reference>
<keyword evidence="5 6" id="KW-0472">Membrane</keyword>
<dbReference type="GO" id="GO:0016020">
    <property type="term" value="C:membrane"/>
    <property type="evidence" value="ECO:0007669"/>
    <property type="project" value="UniProtKB-SubCell"/>
</dbReference>
<keyword evidence="3 6" id="KW-0812">Transmembrane</keyword>
<evidence type="ECO:0000256" key="2">
    <source>
        <dbReference type="ARBA" id="ARBA00009565"/>
    </source>
</evidence>
<dbReference type="InterPro" id="IPR007237">
    <property type="entry name" value="CD20-like"/>
</dbReference>
<evidence type="ECO:0000313" key="7">
    <source>
        <dbReference type="EMBL" id="KAF7711061.1"/>
    </source>
</evidence>
<keyword evidence="4 6" id="KW-1133">Transmembrane helix</keyword>
<protein>
    <submittedName>
        <fullName evidence="7">Uncharacterized protein</fullName>
    </submittedName>
</protein>
<dbReference type="InterPro" id="IPR030417">
    <property type="entry name" value="MS4A"/>
</dbReference>
<feature type="transmembrane region" description="Helical" evidence="6">
    <location>
        <begin position="12"/>
        <end position="29"/>
    </location>
</feature>
<comment type="similarity">
    <text evidence="2">Belongs to the MS4A family.</text>
</comment>
<keyword evidence="8" id="KW-1185">Reference proteome</keyword>
<evidence type="ECO:0000313" key="8">
    <source>
        <dbReference type="Proteomes" id="UP000606274"/>
    </source>
</evidence>
<gene>
    <name evidence="7" type="ORF">HF521_000072</name>
</gene>
<evidence type="ECO:0000256" key="4">
    <source>
        <dbReference type="ARBA" id="ARBA00022989"/>
    </source>
</evidence>
<dbReference type="PANTHER" id="PTHR23320:SF128">
    <property type="entry name" value="MEMBRANE-SPANNING 4-DOMAINS SUBFAMILY A MEMBER 4A"/>
    <property type="match status" value="1"/>
</dbReference>